<proteinExistence type="predicted"/>
<keyword evidence="3" id="KW-1185">Reference proteome</keyword>
<accession>A0A165SVT8</accession>
<protein>
    <submittedName>
        <fullName evidence="2">Uncharacterized protein</fullName>
    </submittedName>
</protein>
<organism evidence="2 3">
    <name type="scientific">Daedalea quercina L-15889</name>
    <dbReference type="NCBI Taxonomy" id="1314783"/>
    <lineage>
        <taxon>Eukaryota</taxon>
        <taxon>Fungi</taxon>
        <taxon>Dikarya</taxon>
        <taxon>Basidiomycota</taxon>
        <taxon>Agaricomycotina</taxon>
        <taxon>Agaricomycetes</taxon>
        <taxon>Polyporales</taxon>
        <taxon>Fomitopsis</taxon>
    </lineage>
</organism>
<reference evidence="2 3" key="1">
    <citation type="journal article" date="2016" name="Mol. Biol. Evol.">
        <title>Comparative Genomics of Early-Diverging Mushroom-Forming Fungi Provides Insights into the Origins of Lignocellulose Decay Capabilities.</title>
        <authorList>
            <person name="Nagy L.G."/>
            <person name="Riley R."/>
            <person name="Tritt A."/>
            <person name="Adam C."/>
            <person name="Daum C."/>
            <person name="Floudas D."/>
            <person name="Sun H."/>
            <person name="Yadav J.S."/>
            <person name="Pangilinan J."/>
            <person name="Larsson K.H."/>
            <person name="Matsuura K."/>
            <person name="Barry K."/>
            <person name="Labutti K."/>
            <person name="Kuo R."/>
            <person name="Ohm R.A."/>
            <person name="Bhattacharya S.S."/>
            <person name="Shirouzu T."/>
            <person name="Yoshinaga Y."/>
            <person name="Martin F.M."/>
            <person name="Grigoriev I.V."/>
            <person name="Hibbett D.S."/>
        </authorList>
    </citation>
    <scope>NUCLEOTIDE SEQUENCE [LARGE SCALE GENOMIC DNA]</scope>
    <source>
        <strain evidence="2 3">L-15889</strain>
    </source>
</reference>
<feature type="compositionally biased region" description="Low complexity" evidence="1">
    <location>
        <begin position="37"/>
        <end position="47"/>
    </location>
</feature>
<dbReference type="OrthoDB" id="3211926at2759"/>
<dbReference type="EMBL" id="KV429040">
    <property type="protein sequence ID" value="KZT72564.1"/>
    <property type="molecule type" value="Genomic_DNA"/>
</dbReference>
<dbReference type="AlphaFoldDB" id="A0A165SVT8"/>
<evidence type="ECO:0000313" key="3">
    <source>
        <dbReference type="Proteomes" id="UP000076727"/>
    </source>
</evidence>
<sequence length="304" mass="33138">MPPMHMRLGRFPLQDLPLEQFLLPNDNIASPNRVIKRPLSPGGPSRRSPAKRRILAIDGACSPQKSSENHDPSSPRSRRSSRRLSAGLKGADSPSKKLDFSRLSVSMTVEKDMRQEATFATHPQAAGFALAPSPELRLNSGNLLSPTTAPRTHVTSYEGDVLHMHVVVPAVVVVGQPSTEPSTGPLMSQFTPHDIAVPDRQSPHYPGFDVYPDGDINGKNTECSYQDMNIDTYATADDSQLDLVAMRREAEKENIQPRRMRSSMGPPALPGEAAWAKAGLLPPTACKKLQDVRGRPKSPRCSVA</sequence>
<evidence type="ECO:0000313" key="2">
    <source>
        <dbReference type="EMBL" id="KZT72564.1"/>
    </source>
</evidence>
<dbReference type="Proteomes" id="UP000076727">
    <property type="component" value="Unassembled WGS sequence"/>
</dbReference>
<evidence type="ECO:0000256" key="1">
    <source>
        <dbReference type="SAM" id="MobiDB-lite"/>
    </source>
</evidence>
<feature type="region of interest" description="Disordered" evidence="1">
    <location>
        <begin position="30"/>
        <end position="96"/>
    </location>
</feature>
<gene>
    <name evidence="2" type="ORF">DAEQUDRAFT_762853</name>
</gene>
<name>A0A165SVT8_9APHY</name>